<dbReference type="PANTHER" id="PTHR30069:SF29">
    <property type="entry name" value="HEMOGLOBIN AND HEMOGLOBIN-HAPTOGLOBIN-BINDING PROTEIN 1-RELATED"/>
    <property type="match status" value="1"/>
</dbReference>
<sequence>MNRYITIILALLLTVSTQGQRLRVGEHSSGMKRISREYHNVSISDALRQLSEQQTGYSIYFLYNELEDFRITTTVKNKHLPEAIQQMIGFYPIRVTTSTDEDGKKIFVECIQKTESRYKGTIIDEQGQPVAFANVYLLHPSDSSLISGGVSNEAGLFVIPCETNSVLARISYVGYKTIYKQCNNTELGTIRMQPDTYKLYGVEVKGFHPLVRIKDDALVTTVEGTYLSKTGTGVDVLARIPGVLRDGNKIEVLGRGAPLVYINGRQIHDQGELNQLSSDQIKNVEVVMTPGAIYDASVRSVIRINTLRPVGEGFSFDSKTLIGTNHFFFGQEEVNMNYRMGGLDIFAMLNFEDFRMKMTNNSRQDTYLHHYSSKKGIQAYHYMQEGITNYRHHTNIYDGKLGFNYMFNDRHSIGMTYSPASRPNKRKNDFLTDAFLNKVMDDHLSGNGHEDVKRIEHALNAYYSGCMKKLSLDANVDMLFQKETTDAFTLEMAQNSENRTVSTRSDVKSRLFAAKLVLGYKLWKGKFELGTEVSSVHFTNEFDNPEKIITNSHTKSEESNNALFAELTQQIEKLSVKLGLRYEYVDNRYFGHILQEDTSRTYKDLFPTAMFTYPIGKVQTRLSYARNISRPSFNQLTGSLTYINRYLYESGNPFLRPTYRDNLSLVVNWKWMMALIDYTHVHDYIISAYSSFHGNPNMALLQKANTDGFNNVQAMLHFAPTFGCYNPQLMLAVTWQDLNVKYLGETKMMNEPIRIIHFNNAVNLLKDTWLNADFSWQSAGDSENIHLSDSWQFDISLYKSFFNDRLSLKLACDDVFASMRQKINIYSDIHQFYLDKSLDNRKLKLTIRYNFNPARSKYKGTGAGNEIKDRL</sequence>
<dbReference type="AlphaFoldDB" id="A0A1G7V2N8"/>
<dbReference type="GO" id="GO:0015344">
    <property type="term" value="F:siderophore uptake transmembrane transporter activity"/>
    <property type="evidence" value="ECO:0007669"/>
    <property type="project" value="TreeGrafter"/>
</dbReference>
<dbReference type="PANTHER" id="PTHR30069">
    <property type="entry name" value="TONB-DEPENDENT OUTER MEMBRANE RECEPTOR"/>
    <property type="match status" value="1"/>
</dbReference>
<reference evidence="10" key="1">
    <citation type="submission" date="2016-10" db="EMBL/GenBank/DDBJ databases">
        <authorList>
            <person name="Varghese N."/>
            <person name="Submissions S."/>
        </authorList>
    </citation>
    <scope>NUCLEOTIDE SEQUENCE [LARGE SCALE GENOMIC DNA]</scope>
    <source>
        <strain evidence="10">BP1-148</strain>
    </source>
</reference>
<dbReference type="Proteomes" id="UP000198779">
    <property type="component" value="Unassembled WGS sequence"/>
</dbReference>
<keyword evidence="9" id="KW-0675">Receptor</keyword>
<dbReference type="Gene3D" id="2.40.170.20">
    <property type="entry name" value="TonB-dependent receptor, beta-barrel domain"/>
    <property type="match status" value="1"/>
</dbReference>
<dbReference type="RefSeq" id="WP_091816037.1">
    <property type="nucleotide sequence ID" value="NZ_FNCQ01000005.1"/>
</dbReference>
<evidence type="ECO:0000259" key="8">
    <source>
        <dbReference type="Pfam" id="PF14905"/>
    </source>
</evidence>
<evidence type="ECO:0000256" key="6">
    <source>
        <dbReference type="ARBA" id="ARBA00023136"/>
    </source>
</evidence>
<dbReference type="SUPFAM" id="SSF56935">
    <property type="entry name" value="Porins"/>
    <property type="match status" value="1"/>
</dbReference>
<dbReference type="InterPro" id="IPR039426">
    <property type="entry name" value="TonB-dep_rcpt-like"/>
</dbReference>
<accession>A0A1G7V2N8</accession>
<keyword evidence="5" id="KW-0732">Signal</keyword>
<evidence type="ECO:0000256" key="7">
    <source>
        <dbReference type="ARBA" id="ARBA00023237"/>
    </source>
</evidence>
<evidence type="ECO:0000256" key="3">
    <source>
        <dbReference type="ARBA" id="ARBA00022452"/>
    </source>
</evidence>
<evidence type="ECO:0000313" key="9">
    <source>
        <dbReference type="EMBL" id="SDG53230.1"/>
    </source>
</evidence>
<dbReference type="EMBL" id="FNCQ01000005">
    <property type="protein sequence ID" value="SDG53230.1"/>
    <property type="molecule type" value="Genomic_DNA"/>
</dbReference>
<proteinExistence type="predicted"/>
<comment type="subcellular location">
    <subcellularLocation>
        <location evidence="1">Cell outer membrane</location>
        <topology evidence="1">Multi-pass membrane protein</topology>
    </subcellularLocation>
</comment>
<dbReference type="InterPro" id="IPR008969">
    <property type="entry name" value="CarboxyPept-like_regulatory"/>
</dbReference>
<evidence type="ECO:0000256" key="4">
    <source>
        <dbReference type="ARBA" id="ARBA00022692"/>
    </source>
</evidence>
<evidence type="ECO:0000313" key="10">
    <source>
        <dbReference type="Proteomes" id="UP000198779"/>
    </source>
</evidence>
<feature type="domain" description="Outer membrane protein beta-barrel" evidence="8">
    <location>
        <begin position="468"/>
        <end position="849"/>
    </location>
</feature>
<keyword evidence="2" id="KW-0813">Transport</keyword>
<name>A0A1G7V2N8_9BACT</name>
<evidence type="ECO:0000256" key="5">
    <source>
        <dbReference type="ARBA" id="ARBA00022729"/>
    </source>
</evidence>
<dbReference type="Pfam" id="PF14905">
    <property type="entry name" value="OMP_b-brl_3"/>
    <property type="match status" value="1"/>
</dbReference>
<keyword evidence="7" id="KW-0998">Cell outer membrane</keyword>
<keyword evidence="4" id="KW-0812">Transmembrane</keyword>
<dbReference type="GO" id="GO:0044718">
    <property type="term" value="P:siderophore transmembrane transport"/>
    <property type="evidence" value="ECO:0007669"/>
    <property type="project" value="TreeGrafter"/>
</dbReference>
<protein>
    <submittedName>
        <fullName evidence="9">Outer membrane receptor proteins, mostly Fe transport</fullName>
    </submittedName>
</protein>
<dbReference type="STRING" id="645274.SAMN04487901_10546"/>
<dbReference type="InterPro" id="IPR041700">
    <property type="entry name" value="OMP_b-brl_3"/>
</dbReference>
<evidence type="ECO:0000256" key="2">
    <source>
        <dbReference type="ARBA" id="ARBA00022448"/>
    </source>
</evidence>
<organism evidence="9 10">
    <name type="scientific">Prevotella communis</name>
    <dbReference type="NCBI Taxonomy" id="2913614"/>
    <lineage>
        <taxon>Bacteria</taxon>
        <taxon>Pseudomonadati</taxon>
        <taxon>Bacteroidota</taxon>
        <taxon>Bacteroidia</taxon>
        <taxon>Bacteroidales</taxon>
        <taxon>Prevotellaceae</taxon>
        <taxon>Prevotella</taxon>
    </lineage>
</organism>
<keyword evidence="3" id="KW-1134">Transmembrane beta strand</keyword>
<keyword evidence="6" id="KW-0472">Membrane</keyword>
<dbReference type="SUPFAM" id="SSF49464">
    <property type="entry name" value="Carboxypeptidase regulatory domain-like"/>
    <property type="match status" value="1"/>
</dbReference>
<keyword evidence="10" id="KW-1185">Reference proteome</keyword>
<evidence type="ECO:0000256" key="1">
    <source>
        <dbReference type="ARBA" id="ARBA00004571"/>
    </source>
</evidence>
<dbReference type="InterPro" id="IPR036942">
    <property type="entry name" value="Beta-barrel_TonB_sf"/>
</dbReference>
<dbReference type="GO" id="GO:0009279">
    <property type="term" value="C:cell outer membrane"/>
    <property type="evidence" value="ECO:0007669"/>
    <property type="project" value="UniProtKB-SubCell"/>
</dbReference>
<gene>
    <name evidence="9" type="ORF">SAMN04487901_10546</name>
</gene>